<organism evidence="1 2">
    <name type="scientific">Larinioides sclopetarius</name>
    <dbReference type="NCBI Taxonomy" id="280406"/>
    <lineage>
        <taxon>Eukaryota</taxon>
        <taxon>Metazoa</taxon>
        <taxon>Ecdysozoa</taxon>
        <taxon>Arthropoda</taxon>
        <taxon>Chelicerata</taxon>
        <taxon>Arachnida</taxon>
        <taxon>Araneae</taxon>
        <taxon>Araneomorphae</taxon>
        <taxon>Entelegynae</taxon>
        <taxon>Araneoidea</taxon>
        <taxon>Araneidae</taxon>
        <taxon>Larinioides</taxon>
    </lineage>
</organism>
<evidence type="ECO:0000313" key="1">
    <source>
        <dbReference type="EMBL" id="CAL1263321.1"/>
    </source>
</evidence>
<dbReference type="AlphaFoldDB" id="A0AAV1YZ93"/>
<sequence>MSTTTVVMKGTMETSLMMLQVCWITSSDRSQNVKPHQKARFG</sequence>
<accession>A0AAV1YZ93</accession>
<dbReference type="Proteomes" id="UP001497382">
    <property type="component" value="Unassembled WGS sequence"/>
</dbReference>
<name>A0AAV1YZ93_9ARAC</name>
<evidence type="ECO:0000313" key="2">
    <source>
        <dbReference type="Proteomes" id="UP001497382"/>
    </source>
</evidence>
<gene>
    <name evidence="1" type="ORF">LARSCL_LOCUS1439</name>
</gene>
<comment type="caution">
    <text evidence="1">The sequence shown here is derived from an EMBL/GenBank/DDBJ whole genome shotgun (WGS) entry which is preliminary data.</text>
</comment>
<protein>
    <submittedName>
        <fullName evidence="1">Uncharacterized protein</fullName>
    </submittedName>
</protein>
<keyword evidence="2" id="KW-1185">Reference proteome</keyword>
<reference evidence="1 2" key="1">
    <citation type="submission" date="2024-04" db="EMBL/GenBank/DDBJ databases">
        <authorList>
            <person name="Rising A."/>
            <person name="Reimegard J."/>
            <person name="Sonavane S."/>
            <person name="Akerstrom W."/>
            <person name="Nylinder S."/>
            <person name="Hedman E."/>
            <person name="Kallberg Y."/>
        </authorList>
    </citation>
    <scope>NUCLEOTIDE SEQUENCE [LARGE SCALE GENOMIC DNA]</scope>
</reference>
<dbReference type="EMBL" id="CAXIEN010000008">
    <property type="protein sequence ID" value="CAL1263321.1"/>
    <property type="molecule type" value="Genomic_DNA"/>
</dbReference>
<proteinExistence type="predicted"/>